<keyword evidence="2" id="KW-0808">Transferase</keyword>
<keyword evidence="16" id="KW-1185">Reference proteome</keyword>
<proteinExistence type="inferred from homology"/>
<comment type="catalytic activity">
    <reaction evidence="7">
        <text>3-dehydro-L-erythronate + ATP = 3-dehydro-4-O-phospho-L-erythronate + ADP + H(+)</text>
        <dbReference type="Rhea" id="RHEA:52552"/>
        <dbReference type="ChEBI" id="CHEBI:15378"/>
        <dbReference type="ChEBI" id="CHEBI:30616"/>
        <dbReference type="ChEBI" id="CHEBI:136592"/>
        <dbReference type="ChEBI" id="CHEBI:136670"/>
        <dbReference type="ChEBI" id="CHEBI:456216"/>
        <dbReference type="EC" id="2.7.1.217"/>
    </reaction>
</comment>
<protein>
    <recommendedName>
        <fullName evidence="11">3-oxo-tetronate kinase</fullName>
        <ecNumber evidence="10">2.7.1.217</ecNumber>
    </recommendedName>
    <alternativeName>
        <fullName evidence="12">3-dehydrotetronate 4-kinase</fullName>
    </alternativeName>
</protein>
<sequence length="414" mass="42751">MTVLGCMADDFTGATDLAGNLVATGRRTVITIGAPVDPLPETDAVVVALKTRTVPAADAVRAALDAHRALREQGCTRFWFKYCSTFDSTPRGNIGPVIDALLDATGAPWTIACPAFPANGRTVYQGHLFVGDRLLSESGMRHHPLTPMTDPDLVRVLGAQTRHPVGLLPHAVLRAGAAATRAHVERLTAVGGARVLVTDALDDADLAAVEQCARELPLVTGGSGLALALPPGAAPAAATIPTAPGPLAVLAGSVSETTIAQTAHARRLLPHRKVPVADAVADPPATARHLAAWARPHLDTGNGVLVYSADHREEVRDAQKEFGAERVATALEETLAACARDLTAGGVRRLLVAGGETSGAVVSALGIRALTVGPAIAPGIPWTSADHRGGPLNLALKSGNFGPEDLFTTAEDHL</sequence>
<evidence type="ECO:0000259" key="13">
    <source>
        <dbReference type="Pfam" id="PF07005"/>
    </source>
</evidence>
<dbReference type="EC" id="2.7.1.217" evidence="10"/>
<evidence type="ECO:0000256" key="4">
    <source>
        <dbReference type="ARBA" id="ARBA00022777"/>
    </source>
</evidence>
<evidence type="ECO:0000256" key="10">
    <source>
        <dbReference type="ARBA" id="ARBA00039095"/>
    </source>
</evidence>
<keyword evidence="3" id="KW-0547">Nucleotide-binding</keyword>
<evidence type="ECO:0000313" key="16">
    <source>
        <dbReference type="Proteomes" id="UP001164963"/>
    </source>
</evidence>
<evidence type="ECO:0000259" key="14">
    <source>
        <dbReference type="Pfam" id="PF17042"/>
    </source>
</evidence>
<dbReference type="Proteomes" id="UP001164963">
    <property type="component" value="Chromosome"/>
</dbReference>
<evidence type="ECO:0000256" key="12">
    <source>
        <dbReference type="ARBA" id="ARBA00041377"/>
    </source>
</evidence>
<keyword evidence="4 15" id="KW-0418">Kinase</keyword>
<comment type="function">
    <text evidence="9">Catalyzes the ATP-dependent phosphorylation of 3-oxo-tetronate to 3-oxo-tetronate 4-phosphate.</text>
</comment>
<dbReference type="InterPro" id="IPR031475">
    <property type="entry name" value="NBD_C"/>
</dbReference>
<dbReference type="SUPFAM" id="SSF142764">
    <property type="entry name" value="YgbK-like"/>
    <property type="match status" value="1"/>
</dbReference>
<comment type="similarity">
    <text evidence="1">Belongs to the four-carbon acid sugar kinase family.</text>
</comment>
<evidence type="ECO:0000256" key="11">
    <source>
        <dbReference type="ARBA" id="ARBA00039461"/>
    </source>
</evidence>
<evidence type="ECO:0000256" key="6">
    <source>
        <dbReference type="ARBA" id="ARBA00023277"/>
    </source>
</evidence>
<dbReference type="EMBL" id="CP098740">
    <property type="protein sequence ID" value="UZK57887.1"/>
    <property type="molecule type" value="Genomic_DNA"/>
</dbReference>
<dbReference type="GO" id="GO:0016301">
    <property type="term" value="F:kinase activity"/>
    <property type="evidence" value="ECO:0007669"/>
    <property type="project" value="UniProtKB-KW"/>
</dbReference>
<evidence type="ECO:0000256" key="3">
    <source>
        <dbReference type="ARBA" id="ARBA00022741"/>
    </source>
</evidence>
<dbReference type="Pfam" id="PF17042">
    <property type="entry name" value="NBD_C"/>
    <property type="match status" value="1"/>
</dbReference>
<reference evidence="15" key="1">
    <citation type="journal article" date="2022" name="Front. Microbiol.">
        <title>Mirubactin C rescues the lethal effect of cell wall biosynthesis mutations in Bacillus subtilis.</title>
        <authorList>
            <person name="Kepplinger B."/>
            <person name="Wen X."/>
            <person name="Tyler A.R."/>
            <person name="Kim B.Y."/>
            <person name="Brown J."/>
            <person name="Banks P."/>
            <person name="Dashti Y."/>
            <person name="Mackenzie E.S."/>
            <person name="Wills C."/>
            <person name="Kawai Y."/>
            <person name="Waldron K.J."/>
            <person name="Allenby N.E.E."/>
            <person name="Wu L.J."/>
            <person name="Hall M.J."/>
            <person name="Errington J."/>
        </authorList>
    </citation>
    <scope>NUCLEOTIDE SEQUENCE</scope>
    <source>
        <strain evidence="15">MDA8-470</strain>
    </source>
</reference>
<dbReference type="InterPro" id="IPR042213">
    <property type="entry name" value="NBD_C_sf"/>
</dbReference>
<name>A0ABY6Q0W6_9ACTN</name>
<dbReference type="Pfam" id="PF07005">
    <property type="entry name" value="SBD_N"/>
    <property type="match status" value="1"/>
</dbReference>
<dbReference type="Gene3D" id="3.40.50.10840">
    <property type="entry name" value="Putative sugar-binding, N-terminal domain"/>
    <property type="match status" value="1"/>
</dbReference>
<keyword evidence="5" id="KW-0067">ATP-binding</keyword>
<evidence type="ECO:0000256" key="8">
    <source>
        <dbReference type="ARBA" id="ARBA00036346"/>
    </source>
</evidence>
<dbReference type="Gene3D" id="3.40.980.20">
    <property type="entry name" value="Four-carbon acid sugar kinase, nucleotide binding domain"/>
    <property type="match status" value="1"/>
</dbReference>
<dbReference type="InterPro" id="IPR037051">
    <property type="entry name" value="4-carb_acid_sugar_kinase_N_sf"/>
</dbReference>
<dbReference type="InterPro" id="IPR010737">
    <property type="entry name" value="4-carb_acid_sugar_kinase_N"/>
</dbReference>
<evidence type="ECO:0000256" key="5">
    <source>
        <dbReference type="ARBA" id="ARBA00022840"/>
    </source>
</evidence>
<keyword evidence="6" id="KW-0119">Carbohydrate metabolism</keyword>
<feature type="domain" description="Four-carbon acid sugar kinase nucleotide binding" evidence="14">
    <location>
        <begin position="248"/>
        <end position="407"/>
    </location>
</feature>
<accession>A0ABY6Q0W6</accession>
<dbReference type="InterPro" id="IPR050007">
    <property type="entry name" value="OtnK"/>
</dbReference>
<gene>
    <name evidence="15" type="ORF">NEH16_30725</name>
</gene>
<dbReference type="RefSeq" id="WP_265546362.1">
    <property type="nucleotide sequence ID" value="NZ_CP098740.1"/>
</dbReference>
<evidence type="ECO:0000256" key="9">
    <source>
        <dbReference type="ARBA" id="ARBA00037335"/>
    </source>
</evidence>
<comment type="catalytic activity">
    <reaction evidence="8">
        <text>3-dehydro-D-erythronate + ATP = 3-dehydro-4-O-phospho-D-erythronate + ADP + H(+)</text>
        <dbReference type="Rhea" id="RHEA:52556"/>
        <dbReference type="ChEBI" id="CHEBI:15378"/>
        <dbReference type="ChEBI" id="CHEBI:30616"/>
        <dbReference type="ChEBI" id="CHEBI:57958"/>
        <dbReference type="ChEBI" id="CHEBI:136593"/>
        <dbReference type="ChEBI" id="CHEBI:456216"/>
        <dbReference type="EC" id="2.7.1.217"/>
    </reaction>
</comment>
<evidence type="ECO:0000313" key="15">
    <source>
        <dbReference type="EMBL" id="UZK57887.1"/>
    </source>
</evidence>
<organism evidence="15 16">
    <name type="scientific">Streptomyces drozdowiczii</name>
    <dbReference type="NCBI Taxonomy" id="202862"/>
    <lineage>
        <taxon>Bacteria</taxon>
        <taxon>Bacillati</taxon>
        <taxon>Actinomycetota</taxon>
        <taxon>Actinomycetes</taxon>
        <taxon>Kitasatosporales</taxon>
        <taxon>Streptomycetaceae</taxon>
        <taxon>Streptomyces</taxon>
    </lineage>
</organism>
<evidence type="ECO:0000256" key="2">
    <source>
        <dbReference type="ARBA" id="ARBA00022679"/>
    </source>
</evidence>
<dbReference type="NCBIfam" id="NF043035">
    <property type="entry name" value="OxoTetrKin"/>
    <property type="match status" value="1"/>
</dbReference>
<feature type="domain" description="Four-carbon acid sugar kinase N-terminal" evidence="13">
    <location>
        <begin position="4"/>
        <end position="229"/>
    </location>
</feature>
<evidence type="ECO:0000256" key="7">
    <source>
        <dbReference type="ARBA" id="ARBA00035898"/>
    </source>
</evidence>
<evidence type="ECO:0000256" key="1">
    <source>
        <dbReference type="ARBA" id="ARBA00005715"/>
    </source>
</evidence>